<protein>
    <submittedName>
        <fullName evidence="2">AAA family ATPase</fullName>
    </submittedName>
</protein>
<feature type="domain" description="AAA+ ATPase" evidence="1">
    <location>
        <begin position="16"/>
        <end position="160"/>
    </location>
</feature>
<comment type="caution">
    <text evidence="2">The sequence shown here is derived from an EMBL/GenBank/DDBJ whole genome shotgun (WGS) entry which is preliminary data.</text>
</comment>
<evidence type="ECO:0000259" key="1">
    <source>
        <dbReference type="SMART" id="SM00382"/>
    </source>
</evidence>
<dbReference type="AlphaFoldDB" id="A0A7C4JNM6"/>
<sequence length="206" mass="23853">MTRYLGVDVLDSVFDNSLLTLFYGPAGSGKTAFLTTIARNLCRVVYPCIYVNTEDPLFYDNIARMWDEYSNVFFIDIRDFSDFFDFVVKHIVRLPFKALFIDSVNSTYRLVAYSENSLTKFNLILALIARRAYETGCKVFASAQVRAEIDSDEVVVSGMGILKYWFNTICQLGWENNYRFIKIIKPPMDLKLYFKISNRGVELLDH</sequence>
<organism evidence="2">
    <name type="scientific">Staphylothermus marinus</name>
    <dbReference type="NCBI Taxonomy" id="2280"/>
    <lineage>
        <taxon>Archaea</taxon>
        <taxon>Thermoproteota</taxon>
        <taxon>Thermoprotei</taxon>
        <taxon>Desulfurococcales</taxon>
        <taxon>Desulfurococcaceae</taxon>
        <taxon>Staphylothermus</taxon>
    </lineage>
</organism>
<reference evidence="2" key="1">
    <citation type="journal article" date="2020" name="mSystems">
        <title>Genome- and Community-Level Interaction Insights into Carbon Utilization and Element Cycling Functions of Hydrothermarchaeota in Hydrothermal Sediment.</title>
        <authorList>
            <person name="Zhou Z."/>
            <person name="Liu Y."/>
            <person name="Xu W."/>
            <person name="Pan J."/>
            <person name="Luo Z.H."/>
            <person name="Li M."/>
        </authorList>
    </citation>
    <scope>NUCLEOTIDE SEQUENCE [LARGE SCALE GENOMIC DNA]</scope>
    <source>
        <strain evidence="2">SpSt-648</strain>
    </source>
</reference>
<dbReference type="InterPro" id="IPR027417">
    <property type="entry name" value="P-loop_NTPase"/>
</dbReference>
<dbReference type="Gene3D" id="3.40.50.300">
    <property type="entry name" value="P-loop containing nucleotide triphosphate hydrolases"/>
    <property type="match status" value="1"/>
</dbReference>
<dbReference type="SMART" id="SM00382">
    <property type="entry name" value="AAA"/>
    <property type="match status" value="1"/>
</dbReference>
<gene>
    <name evidence="2" type="ORF">ENU20_04170</name>
</gene>
<evidence type="ECO:0000313" key="2">
    <source>
        <dbReference type="EMBL" id="HGQ74255.1"/>
    </source>
</evidence>
<name>A0A7C4JNM6_STAMA</name>
<accession>A0A7C4JNM6</accession>
<proteinExistence type="predicted"/>
<dbReference type="InterPro" id="IPR003593">
    <property type="entry name" value="AAA+_ATPase"/>
</dbReference>
<dbReference type="EMBL" id="DTBP01000029">
    <property type="protein sequence ID" value="HGQ74255.1"/>
    <property type="molecule type" value="Genomic_DNA"/>
</dbReference>
<dbReference type="SUPFAM" id="SSF52540">
    <property type="entry name" value="P-loop containing nucleoside triphosphate hydrolases"/>
    <property type="match status" value="1"/>
</dbReference>